<organism evidence="11 12">
    <name type="scientific">Rhodobacter aestuarii</name>
    <dbReference type="NCBI Taxonomy" id="453582"/>
    <lineage>
        <taxon>Bacteria</taxon>
        <taxon>Pseudomonadati</taxon>
        <taxon>Pseudomonadota</taxon>
        <taxon>Alphaproteobacteria</taxon>
        <taxon>Rhodobacterales</taxon>
        <taxon>Rhodobacter group</taxon>
        <taxon>Rhodobacter</taxon>
    </lineage>
</organism>
<dbReference type="AlphaFoldDB" id="A0A1N7J193"/>
<reference evidence="12" key="1">
    <citation type="submission" date="2017-01" db="EMBL/GenBank/DDBJ databases">
        <authorList>
            <person name="Varghese N."/>
            <person name="Submissions S."/>
        </authorList>
    </citation>
    <scope>NUCLEOTIDE SEQUENCE [LARGE SCALE GENOMIC DNA]</scope>
    <source>
        <strain evidence="12">DSM 19945</strain>
    </source>
</reference>
<dbReference type="CDD" id="cd18582">
    <property type="entry name" value="ABC_6TM_ATM1_ABCB7"/>
    <property type="match status" value="1"/>
</dbReference>
<evidence type="ECO:0000259" key="10">
    <source>
        <dbReference type="PROSITE" id="PS50929"/>
    </source>
</evidence>
<evidence type="ECO:0000313" key="11">
    <source>
        <dbReference type="EMBL" id="SIS43152.1"/>
    </source>
</evidence>
<dbReference type="InterPro" id="IPR003593">
    <property type="entry name" value="AAA+_ATPase"/>
</dbReference>
<dbReference type="PROSITE" id="PS50893">
    <property type="entry name" value="ABC_TRANSPORTER_2"/>
    <property type="match status" value="1"/>
</dbReference>
<keyword evidence="7 8" id="KW-0472">Membrane</keyword>
<dbReference type="GO" id="GO:0006879">
    <property type="term" value="P:intracellular iron ion homeostasis"/>
    <property type="evidence" value="ECO:0007669"/>
    <property type="project" value="TreeGrafter"/>
</dbReference>
<feature type="transmembrane region" description="Helical" evidence="8">
    <location>
        <begin position="307"/>
        <end position="328"/>
    </location>
</feature>
<evidence type="ECO:0000256" key="5">
    <source>
        <dbReference type="ARBA" id="ARBA00022840"/>
    </source>
</evidence>
<sequence length="614" mass="67793">MPPSQITQAGKMDKSERARGWRTIRSVAPYLWPADHPWVKKRVMIAMAFLITAKIVAVCTPFLYKAAVDVLAGEGRSEAWLLPLGAIALTVAYGVARLMSVGFGELRDAVFVRVAQRALRQLALETFQHIHALSLRYHITRKTGGLSRIVERGVKGVDFLLRFMLFSVGPLILELTLVTLIFAFLFDWRYALVVVGTIWTYVTYTFRITEWRVSIRKKMNEADSDANQKAIDSLLNFETVKYFGAEKREAKRYDASMHHYEQAAVKTGQSLAALNAGQALIITTGLVAVMVMAGLEVQAGTLTVGDFVMVQAYMIQITMPLGFLGTVYREIRQALVDMGEMFDLLHQPAEIQDAPDAKPIKVTGGEIRFENVDFAYYPDRPILKGVTLPVGAGQKVALVGPSGSGKSTIGRLLFRFYEVTGGAITIDGQDLRAVTQESLHEAIGVVPQDTVLFNDTIRYNIAYGKAEATQEEIEAAAKKAKIHDFVMSLPEGYETQVGERGLKLSGGEKQRVGIARTLLKDPPILLLDEATSALDTQTERDIQESLDAMERGRTVIVIAHRLSTIVDADRIVVLEQGVITEEGTHEELLARGGRYAGMWAVQKAEEEAEAEAAE</sequence>
<dbReference type="InterPro" id="IPR017871">
    <property type="entry name" value="ABC_transporter-like_CS"/>
</dbReference>
<protein>
    <submittedName>
        <fullName evidence="11">ATP-binding cassette, subfamily B</fullName>
    </submittedName>
</protein>
<gene>
    <name evidence="11" type="ORF">SAMN05421580_101237</name>
</gene>
<dbReference type="InterPro" id="IPR027417">
    <property type="entry name" value="P-loop_NTPase"/>
</dbReference>
<evidence type="ECO:0000256" key="4">
    <source>
        <dbReference type="ARBA" id="ARBA00022741"/>
    </source>
</evidence>
<dbReference type="Proteomes" id="UP000186221">
    <property type="component" value="Unassembled WGS sequence"/>
</dbReference>
<dbReference type="SMART" id="SM00382">
    <property type="entry name" value="AAA"/>
    <property type="match status" value="1"/>
</dbReference>
<dbReference type="InterPro" id="IPR003439">
    <property type="entry name" value="ABC_transporter-like_ATP-bd"/>
</dbReference>
<keyword evidence="6 8" id="KW-1133">Transmembrane helix</keyword>
<keyword evidence="3 8" id="KW-0812">Transmembrane</keyword>
<proteinExistence type="predicted"/>
<dbReference type="GO" id="GO:0005886">
    <property type="term" value="C:plasma membrane"/>
    <property type="evidence" value="ECO:0007669"/>
    <property type="project" value="UniProtKB-SubCell"/>
</dbReference>
<dbReference type="InterPro" id="IPR039421">
    <property type="entry name" value="Type_1_exporter"/>
</dbReference>
<keyword evidence="2" id="KW-0813">Transport</keyword>
<feature type="transmembrane region" description="Helical" evidence="8">
    <location>
        <begin position="79"/>
        <end position="99"/>
    </location>
</feature>
<dbReference type="Pfam" id="PF00005">
    <property type="entry name" value="ABC_tran"/>
    <property type="match status" value="1"/>
</dbReference>
<dbReference type="CDD" id="cd03253">
    <property type="entry name" value="ABCC_ATM1_transporter"/>
    <property type="match status" value="1"/>
</dbReference>
<keyword evidence="4" id="KW-0547">Nucleotide-binding</keyword>
<feature type="domain" description="ABC transporter" evidence="9">
    <location>
        <begin position="367"/>
        <end position="601"/>
    </location>
</feature>
<dbReference type="Gene3D" id="3.40.50.300">
    <property type="entry name" value="P-loop containing nucleotide triphosphate hydrolases"/>
    <property type="match status" value="1"/>
</dbReference>
<dbReference type="InterPro" id="IPR036640">
    <property type="entry name" value="ABC1_TM_sf"/>
</dbReference>
<dbReference type="PANTHER" id="PTHR24221">
    <property type="entry name" value="ATP-BINDING CASSETTE SUB-FAMILY B"/>
    <property type="match status" value="1"/>
</dbReference>
<dbReference type="OrthoDB" id="9808328at2"/>
<keyword evidence="5 11" id="KW-0067">ATP-binding</keyword>
<comment type="subcellular location">
    <subcellularLocation>
        <location evidence="1">Cell membrane</location>
        <topology evidence="1">Multi-pass membrane protein</topology>
    </subcellularLocation>
</comment>
<evidence type="ECO:0000256" key="7">
    <source>
        <dbReference type="ARBA" id="ARBA00023136"/>
    </source>
</evidence>
<dbReference type="GO" id="GO:0005524">
    <property type="term" value="F:ATP binding"/>
    <property type="evidence" value="ECO:0007669"/>
    <property type="project" value="UniProtKB-KW"/>
</dbReference>
<dbReference type="EMBL" id="FTOG01000001">
    <property type="protein sequence ID" value="SIS43152.1"/>
    <property type="molecule type" value="Genomic_DNA"/>
</dbReference>
<dbReference type="SUPFAM" id="SSF90123">
    <property type="entry name" value="ABC transporter transmembrane region"/>
    <property type="match status" value="1"/>
</dbReference>
<dbReference type="PROSITE" id="PS50929">
    <property type="entry name" value="ABC_TM1F"/>
    <property type="match status" value="1"/>
</dbReference>
<evidence type="ECO:0000256" key="6">
    <source>
        <dbReference type="ARBA" id="ARBA00022989"/>
    </source>
</evidence>
<dbReference type="PROSITE" id="PS00211">
    <property type="entry name" value="ABC_TRANSPORTER_1"/>
    <property type="match status" value="1"/>
</dbReference>
<dbReference type="SUPFAM" id="SSF52540">
    <property type="entry name" value="P-loop containing nucleoside triphosphate hydrolases"/>
    <property type="match status" value="1"/>
</dbReference>
<dbReference type="Pfam" id="PF00664">
    <property type="entry name" value="ABC_membrane"/>
    <property type="match status" value="1"/>
</dbReference>
<dbReference type="FunFam" id="3.40.50.300:FF:000186">
    <property type="entry name" value="ATP-binding cassette sub-family B member 7, mitochondrial"/>
    <property type="match status" value="1"/>
</dbReference>
<evidence type="ECO:0000313" key="12">
    <source>
        <dbReference type="Proteomes" id="UP000186221"/>
    </source>
</evidence>
<dbReference type="STRING" id="453582.SAMN05421580_101237"/>
<feature type="transmembrane region" description="Helical" evidence="8">
    <location>
        <begin position="190"/>
        <end position="209"/>
    </location>
</feature>
<feature type="transmembrane region" description="Helical" evidence="8">
    <location>
        <begin position="272"/>
        <end position="295"/>
    </location>
</feature>
<dbReference type="GO" id="GO:0140359">
    <property type="term" value="F:ABC-type transporter activity"/>
    <property type="evidence" value="ECO:0007669"/>
    <property type="project" value="InterPro"/>
</dbReference>
<keyword evidence="12" id="KW-1185">Reference proteome</keyword>
<dbReference type="GO" id="GO:0016887">
    <property type="term" value="F:ATP hydrolysis activity"/>
    <property type="evidence" value="ECO:0007669"/>
    <property type="project" value="InterPro"/>
</dbReference>
<dbReference type="Gene3D" id="1.20.1560.10">
    <property type="entry name" value="ABC transporter type 1, transmembrane domain"/>
    <property type="match status" value="1"/>
</dbReference>
<dbReference type="InterPro" id="IPR011527">
    <property type="entry name" value="ABC1_TM_dom"/>
</dbReference>
<evidence type="ECO:0000256" key="8">
    <source>
        <dbReference type="SAM" id="Phobius"/>
    </source>
</evidence>
<accession>A0A1N7J193</accession>
<feature type="domain" description="ABC transmembrane type-1" evidence="10">
    <location>
        <begin position="45"/>
        <end position="333"/>
    </location>
</feature>
<name>A0A1N7J193_9RHOB</name>
<evidence type="ECO:0000256" key="3">
    <source>
        <dbReference type="ARBA" id="ARBA00022692"/>
    </source>
</evidence>
<evidence type="ECO:0000256" key="2">
    <source>
        <dbReference type="ARBA" id="ARBA00022448"/>
    </source>
</evidence>
<feature type="transmembrane region" description="Helical" evidence="8">
    <location>
        <begin position="159"/>
        <end position="184"/>
    </location>
</feature>
<evidence type="ECO:0000256" key="1">
    <source>
        <dbReference type="ARBA" id="ARBA00004651"/>
    </source>
</evidence>
<feature type="transmembrane region" description="Helical" evidence="8">
    <location>
        <begin position="43"/>
        <end position="64"/>
    </location>
</feature>
<evidence type="ECO:0000259" key="9">
    <source>
        <dbReference type="PROSITE" id="PS50893"/>
    </source>
</evidence>
<dbReference type="PANTHER" id="PTHR24221:SF402">
    <property type="entry name" value="IRON-SULFUR CLUSTERS TRANSPORTER ABCB7, MITOCHONDRIAL"/>
    <property type="match status" value="1"/>
</dbReference>